<gene>
    <name evidence="1" type="ORF">GAK30_02410</name>
</gene>
<name>A0A7V8FN31_9BURK</name>
<evidence type="ECO:0000313" key="2">
    <source>
        <dbReference type="Proteomes" id="UP000461670"/>
    </source>
</evidence>
<dbReference type="EMBL" id="WNDQ01000033">
    <property type="protein sequence ID" value="KAF1020587.1"/>
    <property type="molecule type" value="Genomic_DNA"/>
</dbReference>
<comment type="caution">
    <text evidence="1">The sequence shown here is derived from an EMBL/GenBank/DDBJ whole genome shotgun (WGS) entry which is preliminary data.</text>
</comment>
<sequence>MLKRVCQSEFADEDTVLDLECIRTAGLVRALDGCMHPRVGRLLRQLSQARCTEDFERLTGEVKYLLTLTFGEAEAQRRLQ</sequence>
<dbReference type="Proteomes" id="UP000461670">
    <property type="component" value="Unassembled WGS sequence"/>
</dbReference>
<reference evidence="2" key="1">
    <citation type="journal article" date="2020" name="MBio">
        <title>Horizontal gene transfer to a defensive symbiont with a reduced genome amongst a multipartite beetle microbiome.</title>
        <authorList>
            <person name="Waterworth S.C."/>
            <person name="Florez L.V."/>
            <person name="Rees E.R."/>
            <person name="Hertweck C."/>
            <person name="Kaltenpoth M."/>
            <person name="Kwan J.C."/>
        </authorList>
    </citation>
    <scope>NUCLEOTIDE SEQUENCE [LARGE SCALE GENOMIC DNA]</scope>
</reference>
<evidence type="ECO:0000313" key="1">
    <source>
        <dbReference type="EMBL" id="KAF1020587.1"/>
    </source>
</evidence>
<proteinExistence type="predicted"/>
<protein>
    <submittedName>
        <fullName evidence="1">Uncharacterized protein</fullName>
    </submittedName>
</protein>
<accession>A0A7V8FN31</accession>
<organism evidence="1 2">
    <name type="scientific">Paracidovorax wautersii</name>
    <dbReference type="NCBI Taxonomy" id="1177982"/>
    <lineage>
        <taxon>Bacteria</taxon>
        <taxon>Pseudomonadati</taxon>
        <taxon>Pseudomonadota</taxon>
        <taxon>Betaproteobacteria</taxon>
        <taxon>Burkholderiales</taxon>
        <taxon>Comamonadaceae</taxon>
        <taxon>Paracidovorax</taxon>
    </lineage>
</organism>
<dbReference type="AlphaFoldDB" id="A0A7V8FN31"/>